<dbReference type="Gene3D" id="1.25.10.10">
    <property type="entry name" value="Leucine-rich Repeat Variant"/>
    <property type="match status" value="2"/>
</dbReference>
<comment type="subunit">
    <text evidence="11">Oligomeric complex.</text>
</comment>
<keyword evidence="7 11" id="KW-0653">Protein transport</keyword>
<evidence type="ECO:0000256" key="8">
    <source>
        <dbReference type="ARBA" id="ARBA00023034"/>
    </source>
</evidence>
<dbReference type="PANTHER" id="PTHR10261">
    <property type="entry name" value="COATOMER SUBUNIT GAMMA"/>
    <property type="match status" value="1"/>
</dbReference>
<comment type="similarity">
    <text evidence="2 11">Belongs to the COPG family.</text>
</comment>
<dbReference type="PIRSF" id="PIRSF037093">
    <property type="entry name" value="Coatomer_gamma_subunit"/>
    <property type="match status" value="1"/>
</dbReference>
<dbReference type="GO" id="GO:0030126">
    <property type="term" value="C:COPI vesicle coat"/>
    <property type="evidence" value="ECO:0007669"/>
    <property type="project" value="InterPro"/>
</dbReference>
<evidence type="ECO:0000256" key="9">
    <source>
        <dbReference type="ARBA" id="ARBA00023136"/>
    </source>
</evidence>
<dbReference type="PANTHER" id="PTHR10261:SF0">
    <property type="entry name" value="COATOMER SUBUNIT GAMMA-2"/>
    <property type="match status" value="1"/>
</dbReference>
<name>A0AAV5QYL9_PICKL</name>
<dbReference type="InterPro" id="IPR016024">
    <property type="entry name" value="ARM-type_fold"/>
</dbReference>
<dbReference type="SUPFAM" id="SSF48371">
    <property type="entry name" value="ARM repeat"/>
    <property type="match status" value="1"/>
</dbReference>
<dbReference type="Pfam" id="PF16381">
    <property type="entry name" value="Coatomer_g_Cpla"/>
    <property type="match status" value="1"/>
</dbReference>
<evidence type="ECO:0000256" key="1">
    <source>
        <dbReference type="ARBA" id="ARBA00004255"/>
    </source>
</evidence>
<evidence type="ECO:0000256" key="3">
    <source>
        <dbReference type="ARBA" id="ARBA00022448"/>
    </source>
</evidence>
<dbReference type="Pfam" id="PF01602">
    <property type="entry name" value="Adaptin_N"/>
    <property type="match status" value="1"/>
</dbReference>
<evidence type="ECO:0000256" key="6">
    <source>
        <dbReference type="ARBA" id="ARBA00022892"/>
    </source>
</evidence>
<evidence type="ECO:0000313" key="16">
    <source>
        <dbReference type="EMBL" id="GMM44045.1"/>
    </source>
</evidence>
<sequence length="945" mass="108484">MSTHSYKKNDDADSSVLPDKMSVYQECLQACNASPIQPKKCRKLLSKLLRLFYSGETFPKTESTSLFFSISKLFHNNDPSLRQIAYLAIKELCSVSDDILMITASIMKDIQNGDNIYKPNAVRTLSRVLDGSTINSAERLYKNCIVDSNQSISSSALVSSYHLLPISKDIVKRWINEIQESIVANKSFQTSSYTTHETNNYNRIPNSTYIYQYHALSLLYQFKSNDKMSLIKMIQQLNERKTLNNSLAQIQMIRFIEKLIIDDSKILVNNQLWPLFINWLNNKSDMVELEACKLILFNANKFNSEQQLHAITTLQSLLSVPRTVTRFSAVRILNKFAIKDSDKVSVCNLELERLINDSNRSISTYAITTLLKTGNIETVDRLIKSISSFMDEISDEFKIIVIDAIRTLSLKFPLKYKSMLKFLNSILRDEGGFNFKNSIVEAIFDIIKFIPESKPIALEMLCEFIEDCEFTELSVRILHLLGNEGPKSENPSTYVRYIYNRVVLENSIVRSSAIIALSKFALINDENLTKSIKILLERSLKDIDDEVRDRTILSLKLLNNNDNLKDAKNYLLPNYKYSLPILEKELSKYVNNNDKSSFKESFNINLIPKISDEEYKAFELKEKLSGKLNEIEKESEINNDENKRDDKNNNGKDSSNSNNNSNNSDDELIVSDITKYTLLQQQYQSELSQLPEINEYGTLLHSSNKFELTEKETEFVVYAIKHIFSKHIVIEYNIENTLDEIILENVNINMEIDNEEYIEQFSLPIERLEPNSKGKIYLSISRPENDNEEDNYIMANIVNSLSYISKDLDSEEGDEGFADEYQIEDLLITPGDFIIPTFTNDFTKEWDELSIENSSVFNLGNENSVNLQETINKLIKNFSMMPIENSEIISSGKNNHTLKLFGKSILNKKIACTVKFAVSSKSVMMKLIVRGEEEVLVEERSNTIE</sequence>
<evidence type="ECO:0000259" key="15">
    <source>
        <dbReference type="Pfam" id="PF16381"/>
    </source>
</evidence>
<feature type="domain" description="Coatomer gamma subunit appendage Ig-like subdomain" evidence="14">
    <location>
        <begin position="681"/>
        <end position="828"/>
    </location>
</feature>
<dbReference type="SUPFAM" id="SSF49348">
    <property type="entry name" value="Clathrin adaptor appendage domain"/>
    <property type="match status" value="1"/>
</dbReference>
<organism evidence="16 17">
    <name type="scientific">Pichia kluyveri</name>
    <name type="common">Yeast</name>
    <dbReference type="NCBI Taxonomy" id="36015"/>
    <lineage>
        <taxon>Eukaryota</taxon>
        <taxon>Fungi</taxon>
        <taxon>Dikarya</taxon>
        <taxon>Ascomycota</taxon>
        <taxon>Saccharomycotina</taxon>
        <taxon>Pichiomycetes</taxon>
        <taxon>Pichiales</taxon>
        <taxon>Pichiaceae</taxon>
        <taxon>Pichia</taxon>
    </lineage>
</organism>
<dbReference type="FunFam" id="2.60.40.1480:FF:000001">
    <property type="entry name" value="Coatomer subunit gamma"/>
    <property type="match status" value="1"/>
</dbReference>
<dbReference type="GO" id="GO:0006891">
    <property type="term" value="P:intra-Golgi vesicle-mediated transport"/>
    <property type="evidence" value="ECO:0007669"/>
    <property type="project" value="TreeGrafter"/>
</dbReference>
<evidence type="ECO:0000256" key="7">
    <source>
        <dbReference type="ARBA" id="ARBA00022927"/>
    </source>
</evidence>
<dbReference type="Gene3D" id="3.30.310.10">
    <property type="entry name" value="TATA-Binding Protein"/>
    <property type="match status" value="1"/>
</dbReference>
<dbReference type="Pfam" id="PF08752">
    <property type="entry name" value="COP-gamma_platf"/>
    <property type="match status" value="1"/>
</dbReference>
<dbReference type="InterPro" id="IPR037067">
    <property type="entry name" value="Coatomer_gsu_app_sf"/>
</dbReference>
<dbReference type="GO" id="GO:0006886">
    <property type="term" value="P:intracellular protein transport"/>
    <property type="evidence" value="ECO:0007669"/>
    <property type="project" value="InterPro"/>
</dbReference>
<proteinExistence type="inferred from homology"/>
<feature type="compositionally biased region" description="Basic and acidic residues" evidence="12">
    <location>
        <begin position="632"/>
        <end position="650"/>
    </location>
</feature>
<evidence type="ECO:0000256" key="12">
    <source>
        <dbReference type="SAM" id="MobiDB-lite"/>
    </source>
</evidence>
<dbReference type="AlphaFoldDB" id="A0AAV5QYL9"/>
<keyword evidence="17" id="KW-1185">Reference proteome</keyword>
<keyword evidence="4 11" id="KW-0963">Cytoplasm</keyword>
<evidence type="ECO:0000259" key="14">
    <source>
        <dbReference type="Pfam" id="PF08752"/>
    </source>
</evidence>
<dbReference type="InterPro" id="IPR002553">
    <property type="entry name" value="Clathrin/coatomer_adapt-like_N"/>
</dbReference>
<comment type="caution">
    <text evidence="16">The sequence shown here is derived from an EMBL/GenBank/DDBJ whole genome shotgun (WGS) entry which is preliminary data.</text>
</comment>
<dbReference type="GO" id="GO:0005783">
    <property type="term" value="C:endoplasmic reticulum"/>
    <property type="evidence" value="ECO:0007669"/>
    <property type="project" value="TreeGrafter"/>
</dbReference>
<dbReference type="InterPro" id="IPR012295">
    <property type="entry name" value="TBP_dom_sf"/>
</dbReference>
<accession>A0AAV5QYL9</accession>
<comment type="function">
    <text evidence="11">The coatomer is a cytosolic protein complex that binds to dilysine motifs and reversibly associates with Golgi non-clathrin-coated vesicles, which further mediate biosynthetic protein transport from the ER, via the Golgi up to the trans Golgi network. Coatomer complex is required for budding from Golgi membranes, and is essential for the retrograde Golgi-to-ER transport of dilysine-tagged proteins.</text>
</comment>
<feature type="domain" description="Clathrin/coatomer adaptor adaptin-like N-terminal" evidence="13">
    <location>
        <begin position="21"/>
        <end position="561"/>
    </location>
</feature>
<evidence type="ECO:0000256" key="10">
    <source>
        <dbReference type="ARBA" id="ARBA00023329"/>
    </source>
</evidence>
<dbReference type="EMBL" id="BTGB01000001">
    <property type="protein sequence ID" value="GMM44045.1"/>
    <property type="molecule type" value="Genomic_DNA"/>
</dbReference>
<dbReference type="InterPro" id="IPR009028">
    <property type="entry name" value="Coatomer/calthrin_app_sub_C"/>
</dbReference>
<protein>
    <recommendedName>
        <fullName evidence="11">Coatomer subunit gamma</fullName>
    </recommendedName>
</protein>
<dbReference type="FunFam" id="1.25.10.10:FF:000071">
    <property type="entry name" value="Coatomer subunit gamma"/>
    <property type="match status" value="1"/>
</dbReference>
<keyword evidence="5" id="KW-0677">Repeat</keyword>
<dbReference type="Proteomes" id="UP001378960">
    <property type="component" value="Unassembled WGS sequence"/>
</dbReference>
<evidence type="ECO:0000256" key="11">
    <source>
        <dbReference type="PIRNR" id="PIRNR037093"/>
    </source>
</evidence>
<dbReference type="SUPFAM" id="SSF55711">
    <property type="entry name" value="Subdomain of clathrin and coatomer appendage domain"/>
    <property type="match status" value="1"/>
</dbReference>
<keyword evidence="6 11" id="KW-0931">ER-Golgi transport</keyword>
<dbReference type="GO" id="GO:0005793">
    <property type="term" value="C:endoplasmic reticulum-Golgi intermediate compartment"/>
    <property type="evidence" value="ECO:0007669"/>
    <property type="project" value="TreeGrafter"/>
</dbReference>
<gene>
    <name evidence="16" type="ORF">DAPK24_006200</name>
</gene>
<dbReference type="FunFam" id="1.25.10.10:FF:000368">
    <property type="entry name" value="Coatomer subunit gamma"/>
    <property type="match status" value="1"/>
</dbReference>
<dbReference type="GO" id="GO:0005198">
    <property type="term" value="F:structural molecule activity"/>
    <property type="evidence" value="ECO:0007669"/>
    <property type="project" value="InterPro"/>
</dbReference>
<evidence type="ECO:0000313" key="17">
    <source>
        <dbReference type="Proteomes" id="UP001378960"/>
    </source>
</evidence>
<evidence type="ECO:0000259" key="13">
    <source>
        <dbReference type="Pfam" id="PF01602"/>
    </source>
</evidence>
<dbReference type="InterPro" id="IPR032154">
    <property type="entry name" value="Coatomer_g_Cpla"/>
</dbReference>
<comment type="subcellular location">
    <subcellularLocation>
        <location evidence="11">Cytoplasm</location>
    </subcellularLocation>
    <subcellularLocation>
        <location evidence="1 11">Golgi apparatus membrane</location>
        <topology evidence="1 11">Peripheral membrane protein</topology>
        <orientation evidence="1 11">Cytoplasmic side</orientation>
    </subcellularLocation>
    <subcellularLocation>
        <location evidence="11">Cytoplasmic vesicle</location>
        <location evidence="11">COPI-coated vesicle membrane</location>
        <topology evidence="11">Peripheral membrane protein</topology>
        <orientation evidence="11">Cytoplasmic side</orientation>
    </subcellularLocation>
</comment>
<evidence type="ECO:0000256" key="5">
    <source>
        <dbReference type="ARBA" id="ARBA00022737"/>
    </source>
</evidence>
<dbReference type="Gene3D" id="2.60.40.1480">
    <property type="entry name" value="Coatomer, gamma subunit, appendage domain"/>
    <property type="match status" value="1"/>
</dbReference>
<evidence type="ECO:0000256" key="4">
    <source>
        <dbReference type="ARBA" id="ARBA00022490"/>
    </source>
</evidence>
<keyword evidence="9 11" id="KW-0472">Membrane</keyword>
<evidence type="ECO:0000256" key="2">
    <source>
        <dbReference type="ARBA" id="ARBA00010720"/>
    </source>
</evidence>
<reference evidence="16 17" key="1">
    <citation type="journal article" date="2023" name="Elife">
        <title>Identification of key yeast species and microbe-microbe interactions impacting larval growth of Drosophila in the wild.</title>
        <authorList>
            <person name="Mure A."/>
            <person name="Sugiura Y."/>
            <person name="Maeda R."/>
            <person name="Honda K."/>
            <person name="Sakurai N."/>
            <person name="Takahashi Y."/>
            <person name="Watada M."/>
            <person name="Katoh T."/>
            <person name="Gotoh A."/>
            <person name="Gotoh Y."/>
            <person name="Taniguchi I."/>
            <person name="Nakamura K."/>
            <person name="Hayashi T."/>
            <person name="Katayama T."/>
            <person name="Uemura T."/>
            <person name="Hattori Y."/>
        </authorList>
    </citation>
    <scope>NUCLEOTIDE SEQUENCE [LARGE SCALE GENOMIC DNA]</scope>
    <source>
        <strain evidence="16 17">PK-24</strain>
    </source>
</reference>
<dbReference type="InterPro" id="IPR013041">
    <property type="entry name" value="Clathrin_app_Ig-like_sf"/>
</dbReference>
<dbReference type="InterPro" id="IPR011989">
    <property type="entry name" value="ARM-like"/>
</dbReference>
<keyword evidence="8 11" id="KW-0333">Golgi apparatus</keyword>
<keyword evidence="10 11" id="KW-0968">Cytoplasmic vesicle</keyword>
<feature type="region of interest" description="Disordered" evidence="12">
    <location>
        <begin position="632"/>
        <end position="666"/>
    </location>
</feature>
<feature type="compositionally biased region" description="Low complexity" evidence="12">
    <location>
        <begin position="651"/>
        <end position="663"/>
    </location>
</feature>
<dbReference type="InterPro" id="IPR013040">
    <property type="entry name" value="Coatomer_gsu_app_Ig-like_dom"/>
</dbReference>
<dbReference type="GO" id="GO:0009306">
    <property type="term" value="P:protein secretion"/>
    <property type="evidence" value="ECO:0007669"/>
    <property type="project" value="TreeGrafter"/>
</dbReference>
<feature type="domain" description="Coatomer subunit gamma C-terminal" evidence="15">
    <location>
        <begin position="831"/>
        <end position="938"/>
    </location>
</feature>
<dbReference type="GO" id="GO:0000139">
    <property type="term" value="C:Golgi membrane"/>
    <property type="evidence" value="ECO:0007669"/>
    <property type="project" value="UniProtKB-SubCell"/>
</dbReference>
<dbReference type="GO" id="GO:0006888">
    <property type="term" value="P:endoplasmic reticulum to Golgi vesicle-mediated transport"/>
    <property type="evidence" value="ECO:0007669"/>
    <property type="project" value="TreeGrafter"/>
</dbReference>
<dbReference type="InterPro" id="IPR017106">
    <property type="entry name" value="Coatomer_gsu"/>
</dbReference>
<keyword evidence="3 11" id="KW-0813">Transport</keyword>